<evidence type="ECO:0000313" key="3">
    <source>
        <dbReference type="Proteomes" id="UP000321306"/>
    </source>
</evidence>
<dbReference type="EMBL" id="BJXB01000010">
    <property type="protein sequence ID" value="GEM46903.1"/>
    <property type="molecule type" value="Genomic_DNA"/>
</dbReference>
<comment type="caution">
    <text evidence="2">The sequence shown here is derived from an EMBL/GenBank/DDBJ whole genome shotgun (WGS) entry which is preliminary data.</text>
</comment>
<feature type="chain" id="PRO_5021747634" evidence="1">
    <location>
        <begin position="24"/>
        <end position="190"/>
    </location>
</feature>
<evidence type="ECO:0000256" key="1">
    <source>
        <dbReference type="SAM" id="SignalP"/>
    </source>
</evidence>
<proteinExistence type="predicted"/>
<keyword evidence="1" id="KW-0732">Signal</keyword>
<organism evidence="2 3">
    <name type="scientific">Deinococcus cellulosilyticus (strain DSM 18568 / NBRC 106333 / KACC 11606 / 5516J-15)</name>
    <dbReference type="NCBI Taxonomy" id="1223518"/>
    <lineage>
        <taxon>Bacteria</taxon>
        <taxon>Thermotogati</taxon>
        <taxon>Deinococcota</taxon>
        <taxon>Deinococci</taxon>
        <taxon>Deinococcales</taxon>
        <taxon>Deinococcaceae</taxon>
        <taxon>Deinococcus</taxon>
    </lineage>
</organism>
<sequence>MKKATKVRSLVLAASLVMPCVSAQTFKSTDLLKTDSCRINTCTLSKKEKSKDLSGASILYYKVDDSTLQMSYILTLTRDKNGNIRKMAVGVILPPEAISKAADALVGLIALSSFREIFQYYTGREAGSSIAKMINDDLDDTPGIYYYKTNNLIYRAVIRDQSNITPYGHIALMSIFDPKDKKYFFNNNVL</sequence>
<accession>A0A511N231</accession>
<name>A0A511N231_DEIC1</name>
<evidence type="ECO:0000313" key="2">
    <source>
        <dbReference type="EMBL" id="GEM46903.1"/>
    </source>
</evidence>
<reference evidence="2 3" key="1">
    <citation type="submission" date="2019-07" db="EMBL/GenBank/DDBJ databases">
        <title>Whole genome shotgun sequence of Deinococcus cellulosilyticus NBRC 106333.</title>
        <authorList>
            <person name="Hosoyama A."/>
            <person name="Uohara A."/>
            <person name="Ohji S."/>
            <person name="Ichikawa N."/>
        </authorList>
    </citation>
    <scope>NUCLEOTIDE SEQUENCE [LARGE SCALE GENOMIC DNA]</scope>
    <source>
        <strain evidence="2 3">NBRC 106333</strain>
    </source>
</reference>
<feature type="signal peptide" evidence="1">
    <location>
        <begin position="1"/>
        <end position="23"/>
    </location>
</feature>
<dbReference type="Proteomes" id="UP000321306">
    <property type="component" value="Unassembled WGS sequence"/>
</dbReference>
<gene>
    <name evidence="2" type="ORF">DC3_25380</name>
</gene>
<keyword evidence="3" id="KW-1185">Reference proteome</keyword>
<protein>
    <submittedName>
        <fullName evidence="2">Uncharacterized protein</fullName>
    </submittedName>
</protein>
<dbReference type="RefSeq" id="WP_146884729.1">
    <property type="nucleotide sequence ID" value="NZ_BJXB01000010.1"/>
</dbReference>
<dbReference type="AlphaFoldDB" id="A0A511N231"/>